<evidence type="ECO:0000259" key="8">
    <source>
        <dbReference type="PROSITE" id="PS51101"/>
    </source>
</evidence>
<keyword evidence="2" id="KW-0813">Transport</keyword>
<accession>A0A0F4LAH4</accession>
<dbReference type="HOGENOM" id="CLU_116175_2_1_9"/>
<evidence type="ECO:0000313" key="9">
    <source>
        <dbReference type="EMBL" id="KJY55264.1"/>
    </source>
</evidence>
<keyword evidence="12" id="KW-1185">Reference proteome</keyword>
<dbReference type="Proteomes" id="UP000033531">
    <property type="component" value="Unassembled WGS sequence"/>
</dbReference>
<keyword evidence="7" id="KW-0418">Kinase</keyword>
<evidence type="ECO:0000313" key="10">
    <source>
        <dbReference type="EMBL" id="PXY82437.1"/>
    </source>
</evidence>
<protein>
    <submittedName>
        <fullName evidence="9">PTS Man IIB</fullName>
    </submittedName>
    <submittedName>
        <fullName evidence="10">PTS mannose/fructose/sorbose transporter subunit IIB</fullName>
    </submittedName>
</protein>
<evidence type="ECO:0000256" key="3">
    <source>
        <dbReference type="ARBA" id="ARBA00022490"/>
    </source>
</evidence>
<evidence type="ECO:0000256" key="1">
    <source>
        <dbReference type="ARBA" id="ARBA00004496"/>
    </source>
</evidence>
<dbReference type="STRING" id="1218507.JF74_17690"/>
<dbReference type="PROSITE" id="PS51101">
    <property type="entry name" value="PTS_EIIB_TYPE_4"/>
    <property type="match status" value="1"/>
</dbReference>
<organism evidence="9 11">
    <name type="scientific">Lactobacillus melliventris</name>
    <dbReference type="NCBI Taxonomy" id="1218507"/>
    <lineage>
        <taxon>Bacteria</taxon>
        <taxon>Bacillati</taxon>
        <taxon>Bacillota</taxon>
        <taxon>Bacilli</taxon>
        <taxon>Lactobacillales</taxon>
        <taxon>Lactobacillaceae</taxon>
        <taxon>Lactobacillus</taxon>
    </lineage>
</organism>
<keyword evidence="5" id="KW-0808">Transferase</keyword>
<evidence type="ECO:0000256" key="4">
    <source>
        <dbReference type="ARBA" id="ARBA00022597"/>
    </source>
</evidence>
<dbReference type="Proteomes" id="UP000247698">
    <property type="component" value="Unassembled WGS sequence"/>
</dbReference>
<dbReference type="GO" id="GO:0008982">
    <property type="term" value="F:protein-N(PI)-phosphohistidine-sugar phosphotransferase activity"/>
    <property type="evidence" value="ECO:0007669"/>
    <property type="project" value="InterPro"/>
</dbReference>
<sequence>MPIKWTRIDDRLIHGQVASSWLRHVGAEQIICISDRAASNPVQEQVLKMAAPGYIVHVFGVDKFIRVYKKNPIKKTTFLILTSTLDLLHLIEGGVDIKSVNFGGMRERKERTIRYNNDLCFTPEEKDALDKLVDSGLEINFQMAAYDAPTPIKEYIEQVQGKN</sequence>
<dbReference type="Pfam" id="PF03830">
    <property type="entry name" value="PTSIIB_sorb"/>
    <property type="match status" value="1"/>
</dbReference>
<proteinExistence type="predicted"/>
<evidence type="ECO:0000256" key="5">
    <source>
        <dbReference type="ARBA" id="ARBA00022679"/>
    </source>
</evidence>
<dbReference type="EMBL" id="JXLI01000015">
    <property type="protein sequence ID" value="KJY55264.1"/>
    <property type="molecule type" value="Genomic_DNA"/>
</dbReference>
<dbReference type="AlphaFoldDB" id="A0A0F4LAH4"/>
<dbReference type="PATRIC" id="fig|1218507.3.peg.1975"/>
<evidence type="ECO:0000256" key="6">
    <source>
        <dbReference type="ARBA" id="ARBA00022683"/>
    </source>
</evidence>
<evidence type="ECO:0000313" key="11">
    <source>
        <dbReference type="Proteomes" id="UP000033531"/>
    </source>
</evidence>
<dbReference type="RefSeq" id="WP_046325671.1">
    <property type="nucleotide sequence ID" value="NZ_JBHTMT010000002.1"/>
</dbReference>
<dbReference type="OrthoDB" id="9788818at2"/>
<reference evidence="10 12" key="2">
    <citation type="submission" date="2018-05" db="EMBL/GenBank/DDBJ databases">
        <title>Reference genomes for bee gut microbiota database.</title>
        <authorList>
            <person name="Ellegaard K.M."/>
        </authorList>
    </citation>
    <scope>NUCLEOTIDE SEQUENCE [LARGE SCALE GENOMIC DNA]</scope>
    <source>
        <strain evidence="10 12">ESL0184</strain>
    </source>
</reference>
<dbReference type="GO" id="GO:0016301">
    <property type="term" value="F:kinase activity"/>
    <property type="evidence" value="ECO:0007669"/>
    <property type="project" value="UniProtKB-KW"/>
</dbReference>
<name>A0A0F4LAH4_9LACO</name>
<keyword evidence="4" id="KW-0762">Sugar transport</keyword>
<gene>
    <name evidence="10" type="ORF">DK873_09460</name>
    <name evidence="9" type="ORF">JF74_17690</name>
</gene>
<dbReference type="GO" id="GO:0005737">
    <property type="term" value="C:cytoplasm"/>
    <property type="evidence" value="ECO:0007669"/>
    <property type="project" value="UniProtKB-SubCell"/>
</dbReference>
<keyword evidence="3" id="KW-0963">Cytoplasm</keyword>
<dbReference type="GO" id="GO:0009401">
    <property type="term" value="P:phosphoenolpyruvate-dependent sugar phosphotransferase system"/>
    <property type="evidence" value="ECO:0007669"/>
    <property type="project" value="UniProtKB-KW"/>
</dbReference>
<comment type="subcellular location">
    <subcellularLocation>
        <location evidence="1">Cytoplasm</location>
    </subcellularLocation>
</comment>
<dbReference type="InterPro" id="IPR036667">
    <property type="entry name" value="PTS_IIB_sorbose-sp_sf"/>
</dbReference>
<dbReference type="Gene3D" id="3.40.35.10">
    <property type="entry name" value="Phosphotransferase system, sorbose subfamily IIB component"/>
    <property type="match status" value="1"/>
</dbReference>
<feature type="domain" description="PTS EIIB type-4" evidence="8">
    <location>
        <begin position="1"/>
        <end position="163"/>
    </location>
</feature>
<dbReference type="InterPro" id="IPR004720">
    <property type="entry name" value="PTS_IIB_sorbose-sp"/>
</dbReference>
<comment type="caution">
    <text evidence="9">The sequence shown here is derived from an EMBL/GenBank/DDBJ whole genome shotgun (WGS) entry which is preliminary data.</text>
</comment>
<dbReference type="EMBL" id="QGLG01000003">
    <property type="protein sequence ID" value="PXY82437.1"/>
    <property type="molecule type" value="Genomic_DNA"/>
</dbReference>
<keyword evidence="6" id="KW-0598">Phosphotransferase system</keyword>
<evidence type="ECO:0000256" key="2">
    <source>
        <dbReference type="ARBA" id="ARBA00022448"/>
    </source>
</evidence>
<evidence type="ECO:0000313" key="12">
    <source>
        <dbReference type="Proteomes" id="UP000247698"/>
    </source>
</evidence>
<dbReference type="SUPFAM" id="SSF52728">
    <property type="entry name" value="PTS IIb component"/>
    <property type="match status" value="1"/>
</dbReference>
<reference evidence="9 11" key="1">
    <citation type="submission" date="2015-01" db="EMBL/GenBank/DDBJ databases">
        <title>Comparative genomics of the lactic acid bacteria isolated from the honey bee gut.</title>
        <authorList>
            <person name="Ellegaard K.M."/>
            <person name="Tamarit D."/>
            <person name="Javelind E."/>
            <person name="Olofsson T."/>
            <person name="Andersson S.G."/>
            <person name="Vasquez A."/>
        </authorList>
    </citation>
    <scope>NUCLEOTIDE SEQUENCE [LARGE SCALE GENOMIC DNA]</scope>
    <source>
        <strain evidence="9 11">Hma8</strain>
    </source>
</reference>
<evidence type="ECO:0000256" key="7">
    <source>
        <dbReference type="ARBA" id="ARBA00022777"/>
    </source>
</evidence>